<organism evidence="1">
    <name type="scientific">marine sediment metagenome</name>
    <dbReference type="NCBI Taxonomy" id="412755"/>
    <lineage>
        <taxon>unclassified sequences</taxon>
        <taxon>metagenomes</taxon>
        <taxon>ecological metagenomes</taxon>
    </lineage>
</organism>
<evidence type="ECO:0008006" key="2">
    <source>
        <dbReference type="Google" id="ProtNLM"/>
    </source>
</evidence>
<feature type="non-terminal residue" evidence="1">
    <location>
        <position position="259"/>
    </location>
</feature>
<dbReference type="AlphaFoldDB" id="X0SNJ0"/>
<reference evidence="1" key="1">
    <citation type="journal article" date="2014" name="Front. Microbiol.">
        <title>High frequency of phylogenetically diverse reductive dehalogenase-homologous genes in deep subseafloor sedimentary metagenomes.</title>
        <authorList>
            <person name="Kawai M."/>
            <person name="Futagami T."/>
            <person name="Toyoda A."/>
            <person name="Takaki Y."/>
            <person name="Nishi S."/>
            <person name="Hori S."/>
            <person name="Arai W."/>
            <person name="Tsubouchi T."/>
            <person name="Morono Y."/>
            <person name="Uchiyama I."/>
            <person name="Ito T."/>
            <person name="Fujiyama A."/>
            <person name="Inagaki F."/>
            <person name="Takami H."/>
        </authorList>
    </citation>
    <scope>NUCLEOTIDE SEQUENCE</scope>
    <source>
        <strain evidence="1">Expedition CK06-06</strain>
    </source>
</reference>
<evidence type="ECO:0000313" key="1">
    <source>
        <dbReference type="EMBL" id="GAF82624.1"/>
    </source>
</evidence>
<proteinExistence type="predicted"/>
<accession>X0SNJ0</accession>
<protein>
    <recommendedName>
        <fullName evidence="2">Outer membrane lipoprotein-sorting protein</fullName>
    </recommendedName>
</protein>
<dbReference type="Gene3D" id="2.50.20.10">
    <property type="entry name" value="Lipoprotein localisation LolA/LolB/LppX"/>
    <property type="match status" value="1"/>
</dbReference>
<comment type="caution">
    <text evidence="1">The sequence shown here is derived from an EMBL/GenBank/DDBJ whole genome shotgun (WGS) entry which is preliminary data.</text>
</comment>
<gene>
    <name evidence="1" type="ORF">S01H1_16532</name>
</gene>
<name>X0SNJ0_9ZZZZ</name>
<sequence>MRCSLLVVVVGGMVLSGSAPVGAGEPKTADEIIAEYIEAVGGRARIDSVQSLRMTGKNVHLGGEIAMMAVYQRPNKLRIEFINQGVTSIHAFDGEVAWSVNPFMGRPAPQKLPPDQAKVVSQQADIDGPLIDYRKKGHQVELLGKEEFKGSEVYQLKLTKKSGEVEYHYLDAERFLPVRITGEHAFENLPGKYDVAYGDYRAVDGLLIAHKVEQGGSGAKNDIIYDKVEINVKVPDDYFALPPDAKDPLPTKAPPVPKP</sequence>
<dbReference type="EMBL" id="BARS01008704">
    <property type="protein sequence ID" value="GAF82624.1"/>
    <property type="molecule type" value="Genomic_DNA"/>
</dbReference>